<dbReference type="PANTHER" id="PTHR43372:SF4">
    <property type="entry name" value="FATTY-ACID AMIDE HYDROLASE 2"/>
    <property type="match status" value="1"/>
</dbReference>
<dbReference type="Proteomes" id="UP000094527">
    <property type="component" value="Unassembled WGS sequence"/>
</dbReference>
<dbReference type="OrthoDB" id="6428749at2759"/>
<dbReference type="OMA" id="CAWIETT"/>
<dbReference type="EMBL" id="LJIJ01006923">
    <property type="protein sequence ID" value="ODM86874.1"/>
    <property type="molecule type" value="Genomic_DNA"/>
</dbReference>
<dbReference type="PANTHER" id="PTHR43372">
    <property type="entry name" value="FATTY-ACID AMIDE HYDROLASE"/>
    <property type="match status" value="1"/>
</dbReference>
<name>A0A1D2M1P0_ORCCI</name>
<evidence type="ECO:0000313" key="3">
    <source>
        <dbReference type="EMBL" id="ODM86874.1"/>
    </source>
</evidence>
<dbReference type="GO" id="GO:0012505">
    <property type="term" value="C:endomembrane system"/>
    <property type="evidence" value="ECO:0007669"/>
    <property type="project" value="TreeGrafter"/>
</dbReference>
<evidence type="ECO:0000256" key="1">
    <source>
        <dbReference type="PIRSR" id="PIRSR001221-1"/>
    </source>
</evidence>
<feature type="domain" description="Amidase" evidence="2">
    <location>
        <begin position="33"/>
        <end position="486"/>
    </location>
</feature>
<dbReference type="InterPro" id="IPR023631">
    <property type="entry name" value="Amidase_dom"/>
</dbReference>
<sequence>NREYYSEISGAYENFKQWLALLQIRNREVTSEEVVCEFIGRIQEVNSYVNGLVDERFEIAVEEARKVDKLIQSGELDEVELKDKFPLLGVPFTIKDSFCVSGLRHTAGSYYRKDMIAVEDAEVVKSLKSVGAIPIGVTNVPELCMWWESHNTVYGRSRNPYDTRHITGGSSGGEAAVQGAAGSAAFGIGSDIAGSIRVPSLFCGIFGHKPTSGIISCRGQQPDVKGRLIELLTTGPMARHAKDLRLIFDVLIGESVHKMNKIPEKAQLRILFMEDDGGSPLASPVDPEMKDALRKAVQHLEQTYGVKAQVSPCNRLRRGLNLILVKANFSKLYHSLEIWVQAVSGAGGVPFCEELLLQKGKINPFWELVTFCFRLSPHTLPAIMLGIIEKMAYIGNQLPRHKLLIEMGYSLAKEIQDVLKDDAVLLYPSFPSPAPRHYVSLFRPADFSYCAVFNVLGVPVTQVPLGLGSKGLPLGVQVVGGMHSDHITISVAEELERAFGGWVQPSI</sequence>
<keyword evidence="3" id="KW-0378">Hydrolase</keyword>
<dbReference type="Gene3D" id="3.90.1300.10">
    <property type="entry name" value="Amidase signature (AS) domain"/>
    <property type="match status" value="1"/>
</dbReference>
<dbReference type="AlphaFoldDB" id="A0A1D2M1P0"/>
<dbReference type="InterPro" id="IPR036928">
    <property type="entry name" value="AS_sf"/>
</dbReference>
<feature type="non-terminal residue" evidence="3">
    <location>
        <position position="1"/>
    </location>
</feature>
<dbReference type="PIRSF" id="PIRSF001221">
    <property type="entry name" value="Amidase_fungi"/>
    <property type="match status" value="1"/>
</dbReference>
<feature type="active site" description="Acyl-ester intermediate" evidence="1">
    <location>
        <position position="195"/>
    </location>
</feature>
<comment type="caution">
    <text evidence="3">The sequence shown here is derived from an EMBL/GenBank/DDBJ whole genome shotgun (WGS) entry which is preliminary data.</text>
</comment>
<accession>A0A1D2M1P0</accession>
<evidence type="ECO:0000313" key="4">
    <source>
        <dbReference type="Proteomes" id="UP000094527"/>
    </source>
</evidence>
<protein>
    <submittedName>
        <fullName evidence="3">Fatty-acid amide hydrolase 2</fullName>
    </submittedName>
</protein>
<dbReference type="GO" id="GO:0016787">
    <property type="term" value="F:hydrolase activity"/>
    <property type="evidence" value="ECO:0007669"/>
    <property type="project" value="UniProtKB-KW"/>
</dbReference>
<proteinExistence type="predicted"/>
<keyword evidence="4" id="KW-1185">Reference proteome</keyword>
<dbReference type="Pfam" id="PF01425">
    <property type="entry name" value="Amidase"/>
    <property type="match status" value="1"/>
</dbReference>
<evidence type="ECO:0000259" key="2">
    <source>
        <dbReference type="Pfam" id="PF01425"/>
    </source>
</evidence>
<gene>
    <name evidence="3" type="ORF">Ocin01_19808</name>
</gene>
<dbReference type="SUPFAM" id="SSF75304">
    <property type="entry name" value="Amidase signature (AS) enzymes"/>
    <property type="match status" value="1"/>
</dbReference>
<feature type="active site" description="Charge relay system" evidence="1">
    <location>
        <position position="170"/>
    </location>
</feature>
<dbReference type="STRING" id="48709.A0A1D2M1P0"/>
<organism evidence="3 4">
    <name type="scientific">Orchesella cincta</name>
    <name type="common">Springtail</name>
    <name type="synonym">Podura cincta</name>
    <dbReference type="NCBI Taxonomy" id="48709"/>
    <lineage>
        <taxon>Eukaryota</taxon>
        <taxon>Metazoa</taxon>
        <taxon>Ecdysozoa</taxon>
        <taxon>Arthropoda</taxon>
        <taxon>Hexapoda</taxon>
        <taxon>Collembola</taxon>
        <taxon>Entomobryomorpha</taxon>
        <taxon>Entomobryoidea</taxon>
        <taxon>Orchesellidae</taxon>
        <taxon>Orchesellinae</taxon>
        <taxon>Orchesella</taxon>
    </lineage>
</organism>
<dbReference type="InterPro" id="IPR052739">
    <property type="entry name" value="FAAH2"/>
</dbReference>
<feature type="active site" description="Charge relay system" evidence="1">
    <location>
        <position position="95"/>
    </location>
</feature>
<reference evidence="3 4" key="1">
    <citation type="journal article" date="2016" name="Genome Biol. Evol.">
        <title>Gene Family Evolution Reflects Adaptation to Soil Environmental Stressors in the Genome of the Collembolan Orchesella cincta.</title>
        <authorList>
            <person name="Faddeeva-Vakhrusheva A."/>
            <person name="Derks M.F."/>
            <person name="Anvar S.Y."/>
            <person name="Agamennone V."/>
            <person name="Suring W."/>
            <person name="Smit S."/>
            <person name="van Straalen N.M."/>
            <person name="Roelofs D."/>
        </authorList>
    </citation>
    <scope>NUCLEOTIDE SEQUENCE [LARGE SCALE GENOMIC DNA]</scope>
    <source>
        <tissue evidence="3">Mixed pool</tissue>
    </source>
</reference>